<dbReference type="PROSITE" id="PS51132">
    <property type="entry name" value="OLF"/>
    <property type="match status" value="1"/>
</dbReference>
<evidence type="ECO:0000256" key="5">
    <source>
        <dbReference type="ARBA" id="ARBA00023054"/>
    </source>
</evidence>
<evidence type="ECO:0000256" key="10">
    <source>
        <dbReference type="SAM" id="Coils"/>
    </source>
</evidence>
<accession>A0ABQ0EMN0</accession>
<reference evidence="13 14" key="1">
    <citation type="submission" date="2024-08" db="EMBL/GenBank/DDBJ databases">
        <title>The draft genome of Apodemus speciosus.</title>
        <authorList>
            <person name="Nabeshima K."/>
            <person name="Suzuki S."/>
            <person name="Onuma M."/>
        </authorList>
    </citation>
    <scope>NUCLEOTIDE SEQUENCE [LARGE SCALE GENOMIC DNA]</scope>
    <source>
        <strain evidence="13">IB14-021</strain>
    </source>
</reference>
<evidence type="ECO:0000256" key="1">
    <source>
        <dbReference type="ARBA" id="ARBA00004613"/>
    </source>
</evidence>
<feature type="domain" description="Olfactomedin-like" evidence="12">
    <location>
        <begin position="165"/>
        <end position="421"/>
    </location>
</feature>
<dbReference type="InterPro" id="IPR003112">
    <property type="entry name" value="Olfac-like_dom"/>
</dbReference>
<keyword evidence="6" id="KW-1015">Disulfide bond</keyword>
<name>A0ABQ0EMN0_APOSI</name>
<dbReference type="Proteomes" id="UP001623349">
    <property type="component" value="Unassembled WGS sequence"/>
</dbReference>
<keyword evidence="3 11" id="KW-0732">Signal</keyword>
<evidence type="ECO:0000256" key="4">
    <source>
        <dbReference type="ARBA" id="ARBA00023018"/>
    </source>
</evidence>
<comment type="caution">
    <text evidence="9">Lacks conserved residue(s) required for the propagation of feature annotation.</text>
</comment>
<dbReference type="InterPro" id="IPR022082">
    <property type="entry name" value="Noelin_dom"/>
</dbReference>
<evidence type="ECO:0000256" key="3">
    <source>
        <dbReference type="ARBA" id="ARBA00022729"/>
    </source>
</evidence>
<dbReference type="PANTHER" id="PTHR23192:SF36">
    <property type="entry name" value="NOELIN-3"/>
    <property type="match status" value="1"/>
</dbReference>
<dbReference type="SMART" id="SM00284">
    <property type="entry name" value="OLF"/>
    <property type="match status" value="1"/>
</dbReference>
<dbReference type="PANTHER" id="PTHR23192">
    <property type="entry name" value="OLFACTOMEDIN-RELATED"/>
    <property type="match status" value="1"/>
</dbReference>
<keyword evidence="14" id="KW-1185">Reference proteome</keyword>
<evidence type="ECO:0000256" key="11">
    <source>
        <dbReference type="SAM" id="SignalP"/>
    </source>
</evidence>
<comment type="caution">
    <text evidence="13">The sequence shown here is derived from an EMBL/GenBank/DDBJ whole genome shotgun (WGS) entry which is preliminary data.</text>
</comment>
<sequence length="429" mass="49718">MSAPLLKLGAVLSTMAMISNWMSQTLPSLTQISPKEGWQVYSSAQDPDGRCICTVVAPEQNLCSRDAKSRQLRQLLEKVQNMSQSIEVLNLRTQRDFQYVLKMETQMKGLKAKFRQIEDDRKTLMTKHFQELKEKMDELLPLIPVLEQYKTDAKLITQFKEEIRNLSSVLTGIQEEIGAYDYEELHQRVLSLETRLRDCMKKLKVWYMDSYTNNKIVREYKSIADFISGAESRTYNLPFKWAGTNHVVYNGSLYFNKYQSNIIIKYSFDLGRVLAQRSLEYAGFHNVYPYTWGGFSDIDLMADEIGLWAVYATNQNAGNIVISQLHQDTLEVMKSWSTGYPKRSAGESFMICGTLYVTNSHLTGAKVYYSYSTKTSTYEYTDIPFHNQYFHISMLDYNARDRALYAWNNGHQVLFNVTLFHIIKTEDDT</sequence>
<keyword evidence="4" id="KW-0770">Synapse</keyword>
<evidence type="ECO:0000256" key="8">
    <source>
        <dbReference type="ARBA" id="ARBA00034103"/>
    </source>
</evidence>
<protein>
    <submittedName>
        <fullName evidence="13">Noelin-3</fullName>
    </submittedName>
</protein>
<evidence type="ECO:0000313" key="14">
    <source>
        <dbReference type="Proteomes" id="UP001623349"/>
    </source>
</evidence>
<dbReference type="EMBL" id="BAAFST010000003">
    <property type="protein sequence ID" value="GAB1288041.1"/>
    <property type="molecule type" value="Genomic_DNA"/>
</dbReference>
<evidence type="ECO:0000256" key="7">
    <source>
        <dbReference type="ARBA" id="ARBA00023180"/>
    </source>
</evidence>
<evidence type="ECO:0000259" key="12">
    <source>
        <dbReference type="PROSITE" id="PS51132"/>
    </source>
</evidence>
<comment type="subcellular location">
    <subcellularLocation>
        <location evidence="1">Secreted</location>
    </subcellularLocation>
    <subcellularLocation>
        <location evidence="8">Synapse</location>
    </subcellularLocation>
</comment>
<dbReference type="Pfam" id="PF02191">
    <property type="entry name" value="OLF"/>
    <property type="match status" value="1"/>
</dbReference>
<keyword evidence="2" id="KW-0964">Secreted</keyword>
<proteinExistence type="predicted"/>
<dbReference type="InterPro" id="IPR050605">
    <property type="entry name" value="Olfactomedin-like_domain"/>
</dbReference>
<evidence type="ECO:0000256" key="6">
    <source>
        <dbReference type="ARBA" id="ARBA00023157"/>
    </source>
</evidence>
<organism evidence="13 14">
    <name type="scientific">Apodemus speciosus</name>
    <name type="common">Large Japanese field mouse</name>
    <dbReference type="NCBI Taxonomy" id="105296"/>
    <lineage>
        <taxon>Eukaryota</taxon>
        <taxon>Metazoa</taxon>
        <taxon>Chordata</taxon>
        <taxon>Craniata</taxon>
        <taxon>Vertebrata</taxon>
        <taxon>Euteleostomi</taxon>
        <taxon>Mammalia</taxon>
        <taxon>Eutheria</taxon>
        <taxon>Euarchontoglires</taxon>
        <taxon>Glires</taxon>
        <taxon>Rodentia</taxon>
        <taxon>Myomorpha</taxon>
        <taxon>Muroidea</taxon>
        <taxon>Muridae</taxon>
        <taxon>Murinae</taxon>
        <taxon>Apodemus</taxon>
    </lineage>
</organism>
<gene>
    <name evidence="13" type="ORF">APTSU1_000327100</name>
</gene>
<evidence type="ECO:0000256" key="9">
    <source>
        <dbReference type="PROSITE-ProRule" id="PRU00446"/>
    </source>
</evidence>
<feature type="signal peptide" evidence="11">
    <location>
        <begin position="1"/>
        <end position="16"/>
    </location>
</feature>
<keyword evidence="5 10" id="KW-0175">Coiled coil</keyword>
<feature type="coiled-coil region" evidence="10">
    <location>
        <begin position="65"/>
        <end position="127"/>
    </location>
</feature>
<feature type="coiled-coil region" evidence="10">
    <location>
        <begin position="156"/>
        <end position="202"/>
    </location>
</feature>
<keyword evidence="7" id="KW-0325">Glycoprotein</keyword>
<dbReference type="Pfam" id="PF12308">
    <property type="entry name" value="Noelin-1"/>
    <property type="match status" value="1"/>
</dbReference>
<evidence type="ECO:0000256" key="2">
    <source>
        <dbReference type="ARBA" id="ARBA00022525"/>
    </source>
</evidence>
<evidence type="ECO:0000313" key="13">
    <source>
        <dbReference type="EMBL" id="GAB1288041.1"/>
    </source>
</evidence>
<feature type="chain" id="PRO_5046694437" evidence="11">
    <location>
        <begin position="17"/>
        <end position="429"/>
    </location>
</feature>